<accession>A0A5K1JVB9</accession>
<feature type="region of interest" description="Disordered" evidence="1">
    <location>
        <begin position="1"/>
        <end position="84"/>
    </location>
</feature>
<evidence type="ECO:0000313" key="2">
    <source>
        <dbReference type="EMBL" id="VWO96123.1"/>
    </source>
</evidence>
<evidence type="ECO:0000256" key="1">
    <source>
        <dbReference type="SAM" id="MobiDB-lite"/>
    </source>
</evidence>
<organism evidence="2">
    <name type="scientific">Ganoderma boninense</name>
    <dbReference type="NCBI Taxonomy" id="34458"/>
    <lineage>
        <taxon>Eukaryota</taxon>
        <taxon>Fungi</taxon>
        <taxon>Dikarya</taxon>
        <taxon>Basidiomycota</taxon>
        <taxon>Agaricomycotina</taxon>
        <taxon>Agaricomycetes</taxon>
        <taxon>Polyporales</taxon>
        <taxon>Polyporaceae</taxon>
        <taxon>Ganoderma</taxon>
    </lineage>
</organism>
<gene>
    <name evidence="2" type="primary">A7EU07</name>
</gene>
<sequence>MGRTRRTAAQKAASARGLQIARERRLHNQLGLPSDAPTSSHPPLPNHVDRPTSSAPPPMAEHAMKPKVNRKSVPLLSASQRAQKRDELKLARELERIAALERDLQDVLRRETKLREEIKALKLKKCHREMH</sequence>
<name>A0A5K1JVB9_9APHY</name>
<reference evidence="2" key="1">
    <citation type="submission" date="2019-10" db="EMBL/GenBank/DDBJ databases">
        <authorList>
            <person name="Nor Muhammad N."/>
        </authorList>
    </citation>
    <scope>NUCLEOTIDE SEQUENCE</scope>
</reference>
<protein>
    <submittedName>
        <fullName evidence="2">Uncharacterized protein</fullName>
    </submittedName>
</protein>
<dbReference type="AlphaFoldDB" id="A0A5K1JVB9"/>
<proteinExistence type="predicted"/>
<dbReference type="EMBL" id="LR725382">
    <property type="protein sequence ID" value="VWO96123.1"/>
    <property type="molecule type" value="Genomic_DNA"/>
</dbReference>